<dbReference type="InterPro" id="IPR002104">
    <property type="entry name" value="Integrase_catalytic"/>
</dbReference>
<dbReference type="Pfam" id="PF13495">
    <property type="entry name" value="Phage_int_SAM_4"/>
    <property type="match status" value="1"/>
</dbReference>
<evidence type="ECO:0000259" key="6">
    <source>
        <dbReference type="PROSITE" id="PS51898"/>
    </source>
</evidence>
<dbReference type="SUPFAM" id="SSF56349">
    <property type="entry name" value="DNA breaking-rejoining enzymes"/>
    <property type="match status" value="1"/>
</dbReference>
<evidence type="ECO:0000256" key="2">
    <source>
        <dbReference type="ARBA" id="ARBA00022908"/>
    </source>
</evidence>
<evidence type="ECO:0000313" key="9">
    <source>
        <dbReference type="Proteomes" id="UP001139646"/>
    </source>
</evidence>
<dbReference type="Gene3D" id="1.10.443.10">
    <property type="entry name" value="Intergrase catalytic core"/>
    <property type="match status" value="1"/>
</dbReference>
<dbReference type="InterPro" id="IPR011010">
    <property type="entry name" value="DNA_brk_join_enz"/>
</dbReference>
<accession>A0ABS9X469</accession>
<dbReference type="InterPro" id="IPR013762">
    <property type="entry name" value="Integrase-like_cat_sf"/>
</dbReference>
<feature type="domain" description="Core-binding (CB)" evidence="7">
    <location>
        <begin position="1"/>
        <end position="83"/>
    </location>
</feature>
<dbReference type="InterPro" id="IPR050090">
    <property type="entry name" value="Tyrosine_recombinase_XerCD"/>
</dbReference>
<evidence type="ECO:0000256" key="5">
    <source>
        <dbReference type="PROSITE-ProRule" id="PRU01248"/>
    </source>
</evidence>
<evidence type="ECO:0000256" key="3">
    <source>
        <dbReference type="ARBA" id="ARBA00023125"/>
    </source>
</evidence>
<proteinExistence type="inferred from homology"/>
<dbReference type="InterPro" id="IPR004107">
    <property type="entry name" value="Integrase_SAM-like_N"/>
</dbReference>
<dbReference type="InterPro" id="IPR011946">
    <property type="entry name" value="Integrase_integron-type"/>
</dbReference>
<name>A0ABS9X469_9GAMM</name>
<evidence type="ECO:0000313" key="8">
    <source>
        <dbReference type="EMBL" id="MCI2284261.1"/>
    </source>
</evidence>
<dbReference type="Pfam" id="PF00589">
    <property type="entry name" value="Phage_integrase"/>
    <property type="match status" value="1"/>
</dbReference>
<dbReference type="InterPro" id="IPR010998">
    <property type="entry name" value="Integrase_recombinase_N"/>
</dbReference>
<protein>
    <submittedName>
        <fullName evidence="8">Integron integrase</fullName>
    </submittedName>
</protein>
<dbReference type="PROSITE" id="PS51898">
    <property type="entry name" value="TYR_RECOMBINASE"/>
    <property type="match status" value="1"/>
</dbReference>
<dbReference type="RefSeq" id="WP_242286708.1">
    <property type="nucleotide sequence ID" value="NZ_JAKKSL010000002.1"/>
</dbReference>
<evidence type="ECO:0000256" key="1">
    <source>
        <dbReference type="ARBA" id="ARBA00008857"/>
    </source>
</evidence>
<evidence type="ECO:0000256" key="4">
    <source>
        <dbReference type="ARBA" id="ARBA00023172"/>
    </source>
</evidence>
<dbReference type="Proteomes" id="UP001139646">
    <property type="component" value="Unassembled WGS sequence"/>
</dbReference>
<gene>
    <name evidence="8" type="ORF">L3081_13790</name>
</gene>
<dbReference type="EMBL" id="JAKKSL010000002">
    <property type="protein sequence ID" value="MCI2284261.1"/>
    <property type="molecule type" value="Genomic_DNA"/>
</dbReference>
<keyword evidence="2" id="KW-0229">DNA integration</keyword>
<dbReference type="PANTHER" id="PTHR30349">
    <property type="entry name" value="PHAGE INTEGRASE-RELATED"/>
    <property type="match status" value="1"/>
</dbReference>
<comment type="similarity">
    <text evidence="1">Belongs to the 'phage' integrase family.</text>
</comment>
<feature type="domain" description="Tyr recombinase" evidence="6">
    <location>
        <begin position="101"/>
        <end position="315"/>
    </location>
</feature>
<dbReference type="Gene3D" id="1.10.150.130">
    <property type="match status" value="1"/>
</dbReference>
<dbReference type="PROSITE" id="PS51900">
    <property type="entry name" value="CB"/>
    <property type="match status" value="1"/>
</dbReference>
<comment type="caution">
    <text evidence="8">The sequence shown here is derived from an EMBL/GenBank/DDBJ whole genome shotgun (WGS) entry which is preliminary data.</text>
</comment>
<dbReference type="PANTHER" id="PTHR30349:SF64">
    <property type="entry name" value="PROPHAGE INTEGRASE INTD-RELATED"/>
    <property type="match status" value="1"/>
</dbReference>
<keyword evidence="4" id="KW-0233">DNA recombination</keyword>
<dbReference type="NCBIfam" id="TIGR02249">
    <property type="entry name" value="integrase_gron"/>
    <property type="match status" value="1"/>
</dbReference>
<sequence length="323" mass="37111">MKSPFLTLIKEHMYKKRYAKRTIEAYLFWIAAFIRFHNMRHPSSMGDTEVELFLNHLVNTRDVAKGTQAQALNALCFLYKEIINAPLSLSLNFLKSERPIKLPVVLTHAEVTALFKHCSANHYLACALLYGSGMRLMEVLRLRVNDIDFDYKCVRIWDGKGGKNRVVTLAIELIPLLRTQIKLVENFLQLDLKNPLFSGVFMPHLLRKKYPSHNKQLSWQYLFASHKLSIDPESKQLRRHHIDEKQLQRAVKKAAFDAQIDKHVTPHTLRHSFATHLLQSGADIRTVQAQLGHSDVRTTQIYTHVLQQGANGVISPFSRIGAN</sequence>
<keyword evidence="9" id="KW-1185">Reference proteome</keyword>
<dbReference type="InterPro" id="IPR044068">
    <property type="entry name" value="CB"/>
</dbReference>
<reference evidence="8" key="1">
    <citation type="submission" date="2022-01" db="EMBL/GenBank/DDBJ databases">
        <title>Colwellia maritima, isolated from seawater.</title>
        <authorList>
            <person name="Kristyanto S."/>
            <person name="Jung J."/>
            <person name="Jeon C.O."/>
        </authorList>
    </citation>
    <scope>NUCLEOTIDE SEQUENCE</scope>
    <source>
        <strain evidence="8">MSW7</strain>
    </source>
</reference>
<keyword evidence="3 5" id="KW-0238">DNA-binding</keyword>
<organism evidence="8 9">
    <name type="scientific">Colwellia maritima</name>
    <dbReference type="NCBI Taxonomy" id="2912588"/>
    <lineage>
        <taxon>Bacteria</taxon>
        <taxon>Pseudomonadati</taxon>
        <taxon>Pseudomonadota</taxon>
        <taxon>Gammaproteobacteria</taxon>
        <taxon>Alteromonadales</taxon>
        <taxon>Colwelliaceae</taxon>
        <taxon>Colwellia</taxon>
    </lineage>
</organism>
<evidence type="ECO:0000259" key="7">
    <source>
        <dbReference type="PROSITE" id="PS51900"/>
    </source>
</evidence>